<reference evidence="5 6" key="1">
    <citation type="submission" date="2018-11" db="EMBL/GenBank/DDBJ databases">
        <title>Draft genome sequence of Cellulomonas takizawaensis strain TKZ-21.</title>
        <authorList>
            <person name="Yamamura H."/>
            <person name="Hayashi T."/>
            <person name="Hamada M."/>
            <person name="Serisawa Y."/>
            <person name="Matsuyama K."/>
            <person name="Nakagawa Y."/>
            <person name="Otoguro M."/>
            <person name="Yanagida F."/>
            <person name="Hayakawa M."/>
        </authorList>
    </citation>
    <scope>NUCLEOTIDE SEQUENCE [LARGE SCALE GENOMIC DNA]</scope>
    <source>
        <strain evidence="5 6">TKZ-21</strain>
    </source>
</reference>
<accession>A0A401UXF1</accession>
<keyword evidence="1" id="KW-0805">Transcription regulation</keyword>
<dbReference type="CDD" id="cd01392">
    <property type="entry name" value="HTH_LacI"/>
    <property type="match status" value="1"/>
</dbReference>
<dbReference type="InterPro" id="IPR046335">
    <property type="entry name" value="LacI/GalR-like_sensor"/>
</dbReference>
<dbReference type="AlphaFoldDB" id="A0A401UXF1"/>
<dbReference type="SUPFAM" id="SSF47413">
    <property type="entry name" value="lambda repressor-like DNA-binding domains"/>
    <property type="match status" value="1"/>
</dbReference>
<dbReference type="CDD" id="cd06267">
    <property type="entry name" value="PBP1_LacI_sugar_binding-like"/>
    <property type="match status" value="1"/>
</dbReference>
<dbReference type="SUPFAM" id="SSF53822">
    <property type="entry name" value="Periplasmic binding protein-like I"/>
    <property type="match status" value="1"/>
</dbReference>
<dbReference type="InterPro" id="IPR010982">
    <property type="entry name" value="Lambda_DNA-bd_dom_sf"/>
</dbReference>
<comment type="caution">
    <text evidence="5">The sequence shown here is derived from an EMBL/GenBank/DDBJ whole genome shotgun (WGS) entry which is preliminary data.</text>
</comment>
<dbReference type="SMART" id="SM00354">
    <property type="entry name" value="HTH_LACI"/>
    <property type="match status" value="1"/>
</dbReference>
<evidence type="ECO:0000259" key="4">
    <source>
        <dbReference type="PROSITE" id="PS50932"/>
    </source>
</evidence>
<dbReference type="GO" id="GO:0000976">
    <property type="term" value="F:transcription cis-regulatory region binding"/>
    <property type="evidence" value="ECO:0007669"/>
    <property type="project" value="TreeGrafter"/>
</dbReference>
<evidence type="ECO:0000256" key="1">
    <source>
        <dbReference type="ARBA" id="ARBA00023015"/>
    </source>
</evidence>
<sequence>MGRRPTLDDLARHAGVSRTVASRAVNGEPNVSPAKRAAVARAVAELGFVPNATARALATNRAGAVVLAVSGDDPALVADPFYVEVIVGVAGVLEEADLDLTLLLAASDRGRARLERALQSRRTDGLMLMATRGDDPLLTVARATESPVVLGGRPLHGDPGLWVDVDNEDGGRRAAEHLLATGRRRVGIITGGEQLRAPVDRRRGAEVALRAAGVDAWVEVGDFSAESGERATDRLLERRPDLDGLIAGSDNMAAGALRTLRARGRSVPDDVAVVGYDDLPVAQQTDPPLTTVRQPIRRFGAELAAALVQAIDGRAAEPVLLPTTLVVRGSAPLP</sequence>
<gene>
    <name evidence="5" type="ORF">CTKZ_09390</name>
</gene>
<protein>
    <submittedName>
        <fullName evidence="5">Transcriptional regulator</fullName>
    </submittedName>
</protein>
<dbReference type="PANTHER" id="PTHR30146:SF109">
    <property type="entry name" value="HTH-TYPE TRANSCRIPTIONAL REGULATOR GALS"/>
    <property type="match status" value="1"/>
</dbReference>
<evidence type="ECO:0000313" key="6">
    <source>
        <dbReference type="Proteomes" id="UP000288246"/>
    </source>
</evidence>
<dbReference type="InterPro" id="IPR000843">
    <property type="entry name" value="HTH_LacI"/>
</dbReference>
<keyword evidence="6" id="KW-1185">Reference proteome</keyword>
<evidence type="ECO:0000256" key="2">
    <source>
        <dbReference type="ARBA" id="ARBA00023125"/>
    </source>
</evidence>
<dbReference type="Pfam" id="PF00356">
    <property type="entry name" value="LacI"/>
    <property type="match status" value="1"/>
</dbReference>
<dbReference type="OrthoDB" id="4268837at2"/>
<feature type="domain" description="HTH lacI-type" evidence="4">
    <location>
        <begin position="5"/>
        <end position="59"/>
    </location>
</feature>
<dbReference type="EMBL" id="BHYL01000062">
    <property type="protein sequence ID" value="GCD19377.1"/>
    <property type="molecule type" value="Genomic_DNA"/>
</dbReference>
<evidence type="ECO:0000313" key="5">
    <source>
        <dbReference type="EMBL" id="GCD19377.1"/>
    </source>
</evidence>
<organism evidence="5 6">
    <name type="scientific">Cellulomonas algicola</name>
    <dbReference type="NCBI Taxonomy" id="2071633"/>
    <lineage>
        <taxon>Bacteria</taxon>
        <taxon>Bacillati</taxon>
        <taxon>Actinomycetota</taxon>
        <taxon>Actinomycetes</taxon>
        <taxon>Micrococcales</taxon>
        <taxon>Cellulomonadaceae</taxon>
        <taxon>Cellulomonas</taxon>
    </lineage>
</organism>
<dbReference type="Gene3D" id="1.10.260.40">
    <property type="entry name" value="lambda repressor-like DNA-binding domains"/>
    <property type="match status" value="1"/>
</dbReference>
<dbReference type="RefSeq" id="WP_124341913.1">
    <property type="nucleotide sequence ID" value="NZ_BHYL01000062.1"/>
</dbReference>
<dbReference type="Proteomes" id="UP000288246">
    <property type="component" value="Unassembled WGS sequence"/>
</dbReference>
<dbReference type="Pfam" id="PF13377">
    <property type="entry name" value="Peripla_BP_3"/>
    <property type="match status" value="1"/>
</dbReference>
<evidence type="ECO:0000256" key="3">
    <source>
        <dbReference type="ARBA" id="ARBA00023163"/>
    </source>
</evidence>
<keyword evidence="2" id="KW-0238">DNA-binding</keyword>
<dbReference type="PROSITE" id="PS50932">
    <property type="entry name" value="HTH_LACI_2"/>
    <property type="match status" value="1"/>
</dbReference>
<name>A0A401UXF1_9CELL</name>
<proteinExistence type="predicted"/>
<dbReference type="GO" id="GO:0003700">
    <property type="term" value="F:DNA-binding transcription factor activity"/>
    <property type="evidence" value="ECO:0007669"/>
    <property type="project" value="TreeGrafter"/>
</dbReference>
<dbReference type="InterPro" id="IPR028082">
    <property type="entry name" value="Peripla_BP_I"/>
</dbReference>
<dbReference type="Gene3D" id="3.40.50.2300">
    <property type="match status" value="2"/>
</dbReference>
<keyword evidence="3" id="KW-0804">Transcription</keyword>
<dbReference type="PANTHER" id="PTHR30146">
    <property type="entry name" value="LACI-RELATED TRANSCRIPTIONAL REPRESSOR"/>
    <property type="match status" value="1"/>
</dbReference>